<protein>
    <submittedName>
        <fullName evidence="1">Uncharacterized protein</fullName>
    </submittedName>
</protein>
<comment type="caution">
    <text evidence="1">The sequence shown here is derived from an EMBL/GenBank/DDBJ whole genome shotgun (WGS) entry which is preliminary data.</text>
</comment>
<reference evidence="1 2" key="1">
    <citation type="journal article" date="2019" name="Sci. Rep.">
        <title>Orb-weaving spider Araneus ventricosus genome elucidates the spidroin gene catalogue.</title>
        <authorList>
            <person name="Kono N."/>
            <person name="Nakamura H."/>
            <person name="Ohtoshi R."/>
            <person name="Moran D.A.P."/>
            <person name="Shinohara A."/>
            <person name="Yoshida Y."/>
            <person name="Fujiwara M."/>
            <person name="Mori M."/>
            <person name="Tomita M."/>
            <person name="Arakawa K."/>
        </authorList>
    </citation>
    <scope>NUCLEOTIDE SEQUENCE [LARGE SCALE GENOMIC DNA]</scope>
</reference>
<evidence type="ECO:0000313" key="1">
    <source>
        <dbReference type="EMBL" id="GBL87785.1"/>
    </source>
</evidence>
<dbReference type="Proteomes" id="UP000499080">
    <property type="component" value="Unassembled WGS sequence"/>
</dbReference>
<dbReference type="EMBL" id="BGPR01000055">
    <property type="protein sequence ID" value="GBL87785.1"/>
    <property type="molecule type" value="Genomic_DNA"/>
</dbReference>
<organism evidence="1 2">
    <name type="scientific">Araneus ventricosus</name>
    <name type="common">Orbweaver spider</name>
    <name type="synonym">Epeira ventricosa</name>
    <dbReference type="NCBI Taxonomy" id="182803"/>
    <lineage>
        <taxon>Eukaryota</taxon>
        <taxon>Metazoa</taxon>
        <taxon>Ecdysozoa</taxon>
        <taxon>Arthropoda</taxon>
        <taxon>Chelicerata</taxon>
        <taxon>Arachnida</taxon>
        <taxon>Araneae</taxon>
        <taxon>Araneomorphae</taxon>
        <taxon>Entelegynae</taxon>
        <taxon>Araneoidea</taxon>
        <taxon>Araneidae</taxon>
        <taxon>Araneus</taxon>
    </lineage>
</organism>
<gene>
    <name evidence="1" type="ORF">AVEN_81381_1</name>
</gene>
<accession>A0A4Y2B8Y0</accession>
<sequence length="94" mass="10377">MGNVCVAQKLMRCSNVPNMAVTLLKVMTSETLTDVNSSMHENHGITVREISEGYGSDQSFLSEDLGVRLLFTRFVLKLLSSPKRKSTVNCARSP</sequence>
<proteinExistence type="predicted"/>
<name>A0A4Y2B8Y0_ARAVE</name>
<keyword evidence="2" id="KW-1185">Reference proteome</keyword>
<dbReference type="AlphaFoldDB" id="A0A4Y2B8Y0"/>
<evidence type="ECO:0000313" key="2">
    <source>
        <dbReference type="Proteomes" id="UP000499080"/>
    </source>
</evidence>